<accession>A0A0M4FTY1</accession>
<dbReference type="Pfam" id="PF04883">
    <property type="entry name" value="HK97-gp10_like"/>
    <property type="match status" value="1"/>
</dbReference>
<dbReference type="NCBIfam" id="TIGR01725">
    <property type="entry name" value="phge_HK97_gp10"/>
    <property type="match status" value="1"/>
</dbReference>
<evidence type="ECO:0000313" key="1">
    <source>
        <dbReference type="EMBL" id="ALC81730.1"/>
    </source>
</evidence>
<sequence>MVRIGITGYGDRGFERAISRFERYVIREVKRIVAETSEIIVSQAKALAPVAEIDGGNLRSSIEVKYYNSGLTAEIISGADYSLWVEFGTGVYATGPGGGRTDPWVYFNEKTQQWTFTRGMPAQPFWRPALEQGRDHFEREMRRLG</sequence>
<evidence type="ECO:0000313" key="2">
    <source>
        <dbReference type="Proteomes" id="UP000067625"/>
    </source>
</evidence>
<dbReference type="OrthoDB" id="4457835at2"/>
<gene>
    <name evidence="1" type="ORF">AM592_09005</name>
</gene>
<dbReference type="AlphaFoldDB" id="A0A0M4FTY1"/>
<protein>
    <recommendedName>
        <fullName evidence="3">HK97 gp10 family phage protein</fullName>
    </recommendedName>
</protein>
<dbReference type="STRING" id="1441095.AM592_09005"/>
<dbReference type="Proteomes" id="UP000067625">
    <property type="component" value="Chromosome"/>
</dbReference>
<dbReference type="InterPro" id="IPR010064">
    <property type="entry name" value="HK97-gp10_tail"/>
</dbReference>
<keyword evidence="2" id="KW-1185">Reference proteome</keyword>
<proteinExistence type="predicted"/>
<reference evidence="1 2" key="2">
    <citation type="journal article" date="2016" name="Int. J. Syst. Evol. Microbiol.">
        <title>Bacillus gobiensis sp. nov., isolated from a soil sample.</title>
        <authorList>
            <person name="Liu B."/>
            <person name="Liu G.H."/>
            <person name="Cetin S."/>
            <person name="Schumann P."/>
            <person name="Pan Z.Z."/>
            <person name="Chen Q.Q."/>
        </authorList>
    </citation>
    <scope>NUCLEOTIDE SEQUENCE [LARGE SCALE GENOMIC DNA]</scope>
    <source>
        <strain evidence="1 2">FJAT-4402</strain>
    </source>
</reference>
<evidence type="ECO:0008006" key="3">
    <source>
        <dbReference type="Google" id="ProtNLM"/>
    </source>
</evidence>
<dbReference type="PATRIC" id="fig|1441095.3.peg.1979"/>
<organism evidence="1 2">
    <name type="scientific">Bacillus gobiensis</name>
    <dbReference type="NCBI Taxonomy" id="1441095"/>
    <lineage>
        <taxon>Bacteria</taxon>
        <taxon>Bacillati</taxon>
        <taxon>Bacillota</taxon>
        <taxon>Bacilli</taxon>
        <taxon>Bacillales</taxon>
        <taxon>Bacillaceae</taxon>
        <taxon>Bacillus</taxon>
    </lineage>
</organism>
<dbReference type="RefSeq" id="WP_053603495.1">
    <property type="nucleotide sequence ID" value="NZ_CP012600.1"/>
</dbReference>
<reference evidence="2" key="1">
    <citation type="submission" date="2015-08" db="EMBL/GenBank/DDBJ databases">
        <title>Genome sequencing project for genomic taxonomy and phylogenomics of Bacillus-like bacteria.</title>
        <authorList>
            <person name="Liu B."/>
            <person name="Wang J."/>
            <person name="Zhu Y."/>
            <person name="Liu G."/>
            <person name="Chen Q."/>
            <person name="Chen Z."/>
            <person name="Lan J."/>
            <person name="Che J."/>
            <person name="Ge C."/>
            <person name="Shi H."/>
            <person name="Pan Z."/>
            <person name="Liu X."/>
        </authorList>
    </citation>
    <scope>NUCLEOTIDE SEQUENCE [LARGE SCALE GENOMIC DNA]</scope>
    <source>
        <strain evidence="2">FJAT-4402</strain>
    </source>
</reference>
<name>A0A0M4FTY1_9BACI</name>
<dbReference type="EMBL" id="CP012600">
    <property type="protein sequence ID" value="ALC81730.1"/>
    <property type="molecule type" value="Genomic_DNA"/>
</dbReference>